<dbReference type="KEGG" id="vpo:Kpol_1018p72"/>
<feature type="site" description="Histone H3K4me3 binding" evidence="9">
    <location>
        <position position="177"/>
    </location>
</feature>
<dbReference type="EMBL" id="DS480378">
    <property type="protein sequence ID" value="EDO19540.1"/>
    <property type="molecule type" value="Genomic_DNA"/>
</dbReference>
<comment type="subcellular location">
    <subcellularLocation>
        <location evidence="1">Nucleus</location>
    </subcellularLocation>
</comment>
<dbReference type="InterPro" id="IPR011011">
    <property type="entry name" value="Znf_FYVE_PHD"/>
</dbReference>
<dbReference type="InParanoid" id="A7TDS0"/>
<feature type="binding site" evidence="10">
    <location>
        <position position="169"/>
    </location>
    <ligand>
        <name>Zn(2+)</name>
        <dbReference type="ChEBI" id="CHEBI:29105"/>
        <label>1</label>
    </ligand>
</feature>
<evidence type="ECO:0000256" key="6">
    <source>
        <dbReference type="ARBA" id="ARBA00023015"/>
    </source>
</evidence>
<dbReference type="Proteomes" id="UP000000267">
    <property type="component" value="Unassembled WGS sequence"/>
</dbReference>
<evidence type="ECO:0000256" key="4">
    <source>
        <dbReference type="ARBA" id="ARBA00022771"/>
    </source>
</evidence>
<feature type="site" description="Histone H3K4me3 binding" evidence="9">
    <location>
        <position position="189"/>
    </location>
</feature>
<feature type="binding site" evidence="10">
    <location>
        <position position="211"/>
    </location>
    <ligand>
        <name>Zn(2+)</name>
        <dbReference type="ChEBI" id="CHEBI:29105"/>
        <label>2</label>
    </ligand>
</feature>
<dbReference type="SMART" id="SM00249">
    <property type="entry name" value="PHD"/>
    <property type="match status" value="1"/>
</dbReference>
<evidence type="ECO:0000259" key="13">
    <source>
        <dbReference type="SMART" id="SM00249"/>
    </source>
</evidence>
<dbReference type="RefSeq" id="XP_001647398.1">
    <property type="nucleotide sequence ID" value="XM_001647348.1"/>
</dbReference>
<dbReference type="AlphaFoldDB" id="A7TDS0"/>
<evidence type="ECO:0000256" key="8">
    <source>
        <dbReference type="ARBA" id="ARBA00023242"/>
    </source>
</evidence>
<keyword evidence="3 10" id="KW-0479">Metal-binding</keyword>
<keyword evidence="6" id="KW-0805">Transcription regulation</keyword>
<keyword evidence="5 10" id="KW-0862">Zinc</keyword>
<proteinExistence type="inferred from homology"/>
<dbReference type="GO" id="GO:0032968">
    <property type="term" value="P:positive regulation of transcription elongation by RNA polymerase II"/>
    <property type="evidence" value="ECO:0007669"/>
    <property type="project" value="EnsemblFungi"/>
</dbReference>
<dbReference type="eggNOG" id="KOG1973">
    <property type="taxonomic scope" value="Eukaryota"/>
</dbReference>
<dbReference type="Gene3D" id="3.30.40.10">
    <property type="entry name" value="Zinc/RING finger domain, C3HC4 (zinc finger)"/>
    <property type="match status" value="1"/>
</dbReference>
<dbReference type="GO" id="GO:0035267">
    <property type="term" value="C:NuA4 histone acetyltransferase complex"/>
    <property type="evidence" value="ECO:0007669"/>
    <property type="project" value="TreeGrafter"/>
</dbReference>
<accession>A7TDS0</accession>
<evidence type="ECO:0000256" key="11">
    <source>
        <dbReference type="SAM" id="Coils"/>
    </source>
</evidence>
<keyword evidence="8" id="KW-0539">Nucleus</keyword>
<dbReference type="GeneID" id="5547897"/>
<feature type="domain" description="Zinc finger PHD-type" evidence="13">
    <location>
        <begin position="166"/>
        <end position="211"/>
    </location>
</feature>
<dbReference type="GO" id="GO:0005634">
    <property type="term" value="C:nucleus"/>
    <property type="evidence" value="ECO:0007669"/>
    <property type="project" value="UniProtKB-SubCell"/>
</dbReference>
<reference evidence="14 15" key="1">
    <citation type="journal article" date="2007" name="Proc. Natl. Acad. Sci. U.S.A.">
        <title>Independent sorting-out of thousands of duplicated gene pairs in two yeast species descended from a whole-genome duplication.</title>
        <authorList>
            <person name="Scannell D.R."/>
            <person name="Frank A.C."/>
            <person name="Conant G.C."/>
            <person name="Byrne K.P."/>
            <person name="Woolfit M."/>
            <person name="Wolfe K.H."/>
        </authorList>
    </citation>
    <scope>NUCLEOTIDE SEQUENCE [LARGE SCALE GENOMIC DNA]</scope>
    <source>
        <strain evidence="15">ATCC 22028 / DSM 70294 / BCRC 21397 / CBS 2163 / NBRC 10782 / NRRL Y-8283 / UCD 57-17</strain>
    </source>
</reference>
<sequence>MDIRYSFLGTLDHFPCELIRTLWTIQSLDLSEQQKLEDRKNNGDNGDDNDGDRVALHMMSQAEFLNNLVDDQIQRLERQKEELLELHEIRGRFETLMRKKEGGVSDESTAHKEQTGTDTKKRPRLLIKLNLKKYKKVQIQEKKADKIVVEEKVVEAPKIVPLEPTYCICKDVSYGQMVACDNPNCPTEWFHYSCVGIVRTPVGKWYCSEECKLATSIKPKRSSRSNVQRVKKIKHKRWTRKPARQC</sequence>
<dbReference type="GO" id="GO:0140002">
    <property type="term" value="F:histone H3K4me3 reader activity"/>
    <property type="evidence" value="ECO:0007669"/>
    <property type="project" value="EnsemblFungi"/>
</dbReference>
<evidence type="ECO:0000256" key="3">
    <source>
        <dbReference type="ARBA" id="ARBA00022723"/>
    </source>
</evidence>
<feature type="binding site" evidence="10">
    <location>
        <position position="180"/>
    </location>
    <ligand>
        <name>Zn(2+)</name>
        <dbReference type="ChEBI" id="CHEBI:29105"/>
        <label>2</label>
    </ligand>
</feature>
<organism evidence="15">
    <name type="scientific">Vanderwaltozyma polyspora (strain ATCC 22028 / DSM 70294 / BCRC 21397 / CBS 2163 / NBRC 10782 / NRRL Y-8283 / UCD 57-17)</name>
    <name type="common">Kluyveromyces polysporus</name>
    <dbReference type="NCBI Taxonomy" id="436907"/>
    <lineage>
        <taxon>Eukaryota</taxon>
        <taxon>Fungi</taxon>
        <taxon>Dikarya</taxon>
        <taxon>Ascomycota</taxon>
        <taxon>Saccharomycotina</taxon>
        <taxon>Saccharomycetes</taxon>
        <taxon>Saccharomycetales</taxon>
        <taxon>Saccharomycetaceae</taxon>
        <taxon>Vanderwaltozyma</taxon>
    </lineage>
</organism>
<feature type="binding site" evidence="10">
    <location>
        <position position="167"/>
    </location>
    <ligand>
        <name>Zn(2+)</name>
        <dbReference type="ChEBI" id="CHEBI:29105"/>
        <label>1</label>
    </ligand>
</feature>
<dbReference type="InterPro" id="IPR013083">
    <property type="entry name" value="Znf_RING/FYVE/PHD"/>
</dbReference>
<keyword evidence="11" id="KW-0175">Coiled coil</keyword>
<dbReference type="OMA" id="PCDIVRS"/>
<dbReference type="FunFam" id="3.30.40.10:FF:000569">
    <property type="entry name" value="Chromatin modification-related protein"/>
    <property type="match status" value="1"/>
</dbReference>
<feature type="binding site" evidence="10">
    <location>
        <position position="185"/>
    </location>
    <ligand>
        <name>Zn(2+)</name>
        <dbReference type="ChEBI" id="CHEBI:29105"/>
        <label>2</label>
    </ligand>
</feature>
<dbReference type="PANTHER" id="PTHR10333:SF103">
    <property type="entry name" value="INHIBITOR OF GROWTH PROTEIN 3"/>
    <property type="match status" value="1"/>
</dbReference>
<evidence type="ECO:0000313" key="15">
    <source>
        <dbReference type="Proteomes" id="UP000000267"/>
    </source>
</evidence>
<feature type="site" description="Histone H3K4me3 binding" evidence="9">
    <location>
        <position position="166"/>
    </location>
</feature>
<dbReference type="OrthoDB" id="5411773at2759"/>
<gene>
    <name evidence="14" type="ORF">Kpol_1018p72</name>
</gene>
<dbReference type="SUPFAM" id="SSF57903">
    <property type="entry name" value="FYVE/PHD zinc finger"/>
    <property type="match status" value="1"/>
</dbReference>
<dbReference type="GO" id="GO:1990467">
    <property type="term" value="C:NuA3a histone acetyltransferase complex"/>
    <property type="evidence" value="ECO:0007669"/>
    <property type="project" value="EnsemblFungi"/>
</dbReference>
<feature type="coiled-coil region" evidence="11">
    <location>
        <begin position="59"/>
        <end position="89"/>
    </location>
</feature>
<keyword evidence="7" id="KW-0804">Transcription</keyword>
<evidence type="ECO:0000256" key="5">
    <source>
        <dbReference type="ARBA" id="ARBA00022833"/>
    </source>
</evidence>
<dbReference type="FunCoup" id="A7TDS0">
    <property type="interactions" value="160"/>
</dbReference>
<evidence type="ECO:0000256" key="12">
    <source>
        <dbReference type="SAM" id="MobiDB-lite"/>
    </source>
</evidence>
<evidence type="ECO:0000256" key="2">
    <source>
        <dbReference type="ARBA" id="ARBA00010210"/>
    </source>
</evidence>
<protein>
    <recommendedName>
        <fullName evidence="13">Zinc finger PHD-type domain-containing protein</fullName>
    </recommendedName>
</protein>
<feature type="site" description="Histone H3K4me3 binding" evidence="9">
    <location>
        <position position="181"/>
    </location>
</feature>
<dbReference type="PANTHER" id="PTHR10333">
    <property type="entry name" value="INHIBITOR OF GROWTH PROTEIN"/>
    <property type="match status" value="1"/>
</dbReference>
<keyword evidence="15" id="KW-1185">Reference proteome</keyword>
<feature type="region of interest" description="Disordered" evidence="12">
    <location>
        <begin position="100"/>
        <end position="119"/>
    </location>
</feature>
<dbReference type="GO" id="GO:0008270">
    <property type="term" value="F:zinc ion binding"/>
    <property type="evidence" value="ECO:0007669"/>
    <property type="project" value="UniProtKB-KW"/>
</dbReference>
<dbReference type="InterPro" id="IPR001965">
    <property type="entry name" value="Znf_PHD"/>
</dbReference>
<feature type="binding site" evidence="10">
    <location>
        <position position="207"/>
    </location>
    <ligand>
        <name>Zn(2+)</name>
        <dbReference type="ChEBI" id="CHEBI:29105"/>
        <label>2</label>
    </ligand>
</feature>
<feature type="binding site" evidence="10">
    <location>
        <position position="191"/>
    </location>
    <ligand>
        <name>Zn(2+)</name>
        <dbReference type="ChEBI" id="CHEBI:29105"/>
        <label>1</label>
    </ligand>
</feature>
<keyword evidence="4" id="KW-0863">Zinc-finger</keyword>
<evidence type="ECO:0000313" key="14">
    <source>
        <dbReference type="EMBL" id="EDO19540.1"/>
    </source>
</evidence>
<dbReference type="InterPro" id="IPR028651">
    <property type="entry name" value="ING_fam"/>
</dbReference>
<dbReference type="CDD" id="cd15505">
    <property type="entry name" value="PHD_ING"/>
    <property type="match status" value="1"/>
</dbReference>
<dbReference type="PhylomeDB" id="A7TDS0"/>
<evidence type="ECO:0000256" key="10">
    <source>
        <dbReference type="PIRSR" id="PIRSR628651-51"/>
    </source>
</evidence>
<dbReference type="STRING" id="436907.A7TDS0"/>
<comment type="similarity">
    <text evidence="2">Belongs to the ING family.</text>
</comment>
<feature type="binding site" evidence="10">
    <location>
        <position position="194"/>
    </location>
    <ligand>
        <name>Zn(2+)</name>
        <dbReference type="ChEBI" id="CHEBI:29105"/>
        <label>1</label>
    </ligand>
</feature>
<evidence type="ECO:0000256" key="7">
    <source>
        <dbReference type="ARBA" id="ARBA00023163"/>
    </source>
</evidence>
<name>A7TDS0_VANPO</name>
<evidence type="ECO:0000256" key="9">
    <source>
        <dbReference type="PIRSR" id="PIRSR628651-50"/>
    </source>
</evidence>
<dbReference type="GO" id="GO:0004402">
    <property type="term" value="F:histone acetyltransferase activity"/>
    <property type="evidence" value="ECO:0007669"/>
    <property type="project" value="EnsemblFungi"/>
</dbReference>
<evidence type="ECO:0000256" key="1">
    <source>
        <dbReference type="ARBA" id="ARBA00004123"/>
    </source>
</evidence>
<dbReference type="HOGENOM" id="CLU_074406_1_0_1"/>